<protein>
    <submittedName>
        <fullName evidence="2">Headcase protein</fullName>
    </submittedName>
</protein>
<dbReference type="EMBL" id="HG806336">
    <property type="protein sequence ID" value="CDW58434.1"/>
    <property type="molecule type" value="Genomic_DNA"/>
</dbReference>
<reference evidence="2" key="2">
    <citation type="submission" date="2014-03" db="EMBL/GenBank/DDBJ databases">
        <title>The whipworm genome and dual-species transcriptomics of an intimate host-pathogen interaction.</title>
        <authorList>
            <person name="Foth B.J."/>
            <person name="Tsai I.J."/>
            <person name="Reid A.J."/>
            <person name="Bancroft A.J."/>
            <person name="Nichol S."/>
            <person name="Tracey A."/>
            <person name="Holroyd N."/>
            <person name="Cotton J.A."/>
            <person name="Stanley E.J."/>
            <person name="Zarowiecki M."/>
            <person name="Liu J.Z."/>
            <person name="Huckvale T."/>
            <person name="Cooper P.J."/>
            <person name="Grencis R.K."/>
            <person name="Berriman M."/>
        </authorList>
    </citation>
    <scope>NUCLEOTIDE SEQUENCE [LARGE SCALE GENOMIC DNA]</scope>
</reference>
<dbReference type="InterPro" id="IPR026066">
    <property type="entry name" value="Headcase"/>
</dbReference>
<proteinExistence type="predicted"/>
<dbReference type="PANTHER" id="PTHR13425">
    <property type="entry name" value="HEADCASE PROTEIN"/>
    <property type="match status" value="1"/>
</dbReference>
<gene>
    <name evidence="2" type="ORF">TTRE_0000674901</name>
</gene>
<keyword evidence="3" id="KW-1185">Reference proteome</keyword>
<evidence type="ECO:0000313" key="2">
    <source>
        <dbReference type="EMBL" id="CDW58434.1"/>
    </source>
</evidence>
<dbReference type="AlphaFoldDB" id="A0A077ZF02"/>
<name>A0A077ZF02_TRITR</name>
<dbReference type="OrthoDB" id="10012848at2759"/>
<dbReference type="Proteomes" id="UP000030665">
    <property type="component" value="Unassembled WGS sequence"/>
</dbReference>
<accession>A0A077ZF02</accession>
<dbReference type="InterPro" id="IPR031947">
    <property type="entry name" value="Headcase_mid"/>
</dbReference>
<feature type="domain" description="Headcase middle" evidence="1">
    <location>
        <begin position="7"/>
        <end position="198"/>
    </location>
</feature>
<evidence type="ECO:0000313" key="3">
    <source>
        <dbReference type="Proteomes" id="UP000030665"/>
    </source>
</evidence>
<sequence>MLTAQVQASGSIFKRRESMSAFTNYLPRWKINGINIKLEDDCPQGNDETRIFVLTNLGDYKRRQVCCILCRTLLSVYDRYPLIDGTFFLSPVNHGETGVMVKYEGRELHLLAICMCCLENRDKLCCVRCGSHSWFLGNKLVLGTLYSYDILAAVPCCQPQCSSCRMSIPLPSCSRFSVFTETSDCPHCGHSDVHFIRRLDSVHRHRSVSVS</sequence>
<evidence type="ECO:0000259" key="1">
    <source>
        <dbReference type="Pfam" id="PF16002"/>
    </source>
</evidence>
<reference evidence="2" key="1">
    <citation type="submission" date="2014-01" db="EMBL/GenBank/DDBJ databases">
        <authorList>
            <person name="Aslett M."/>
        </authorList>
    </citation>
    <scope>NUCLEOTIDE SEQUENCE</scope>
</reference>
<dbReference type="Pfam" id="PF16002">
    <property type="entry name" value="Headcase"/>
    <property type="match status" value="1"/>
</dbReference>
<organism evidence="2 3">
    <name type="scientific">Trichuris trichiura</name>
    <name type="common">Whipworm</name>
    <name type="synonym">Trichocephalus trichiurus</name>
    <dbReference type="NCBI Taxonomy" id="36087"/>
    <lineage>
        <taxon>Eukaryota</taxon>
        <taxon>Metazoa</taxon>
        <taxon>Ecdysozoa</taxon>
        <taxon>Nematoda</taxon>
        <taxon>Enoplea</taxon>
        <taxon>Dorylaimia</taxon>
        <taxon>Trichinellida</taxon>
        <taxon>Trichuridae</taxon>
        <taxon>Trichuris</taxon>
    </lineage>
</organism>
<dbReference type="PANTHER" id="PTHR13425:SF3">
    <property type="entry name" value="HEADCASE PROTEIN HOMOLOG"/>
    <property type="match status" value="1"/>
</dbReference>